<dbReference type="PROSITE" id="PS50011">
    <property type="entry name" value="PROTEIN_KINASE_DOM"/>
    <property type="match status" value="1"/>
</dbReference>
<dbReference type="GO" id="GO:0004672">
    <property type="term" value="F:protein kinase activity"/>
    <property type="evidence" value="ECO:0007669"/>
    <property type="project" value="InterPro"/>
</dbReference>
<dbReference type="Gene3D" id="1.10.510.10">
    <property type="entry name" value="Transferase(Phosphotransferase) domain 1"/>
    <property type="match status" value="1"/>
</dbReference>
<dbReference type="InterPro" id="IPR008271">
    <property type="entry name" value="Ser/Thr_kinase_AS"/>
</dbReference>
<dbReference type="InterPro" id="IPR011009">
    <property type="entry name" value="Kinase-like_dom_sf"/>
</dbReference>
<proteinExistence type="predicted"/>
<dbReference type="SUPFAM" id="SSF56112">
    <property type="entry name" value="Protein kinase-like (PK-like)"/>
    <property type="match status" value="1"/>
</dbReference>
<protein>
    <recommendedName>
        <fullName evidence="1">Protein kinase domain-containing protein</fullName>
    </recommendedName>
</protein>
<dbReference type="EMBL" id="CAJNNW010024695">
    <property type="protein sequence ID" value="CAE8673779.1"/>
    <property type="molecule type" value="Genomic_DNA"/>
</dbReference>
<dbReference type="PROSITE" id="PS00108">
    <property type="entry name" value="PROTEIN_KINASE_ST"/>
    <property type="match status" value="1"/>
</dbReference>
<sequence>MGGVLPTAPYQCVEGSYDIQYQRKGSVDHVGSGSTGEVRACTHAGTKEMRCVKSIEKVSWLTRMHVMEEISVLKAVSGKHPNIVRYIEFFEEWGTISLIFEFCPKGNLDQAIQSSMLRSGGERLASNLLHQITSALAFLPEMKIVHRDVKPANLVFSDGMTLKLTDFGSACFASAPLQECQGSPAFYAPEQSNLHRGKGYSFPVDMWALGISFYMLLFDGVHPFQSETAGQMHRNNYRSGEFQVGWLTSRGASDLLEWLLMPNPDQRIGPSDAVNHAWFSSYGYGNGSFTKSRPTKLALDSHGNWRPTY</sequence>
<dbReference type="Proteomes" id="UP000626109">
    <property type="component" value="Unassembled WGS sequence"/>
</dbReference>
<gene>
    <name evidence="2" type="ORF">PGLA2088_LOCUS18674</name>
</gene>
<feature type="domain" description="Protein kinase" evidence="1">
    <location>
        <begin position="24"/>
        <end position="279"/>
    </location>
</feature>
<evidence type="ECO:0000259" key="1">
    <source>
        <dbReference type="PROSITE" id="PS50011"/>
    </source>
</evidence>
<accession>A0A813JFJ2</accession>
<name>A0A813JFJ2_POLGL</name>
<evidence type="ECO:0000313" key="3">
    <source>
        <dbReference type="Proteomes" id="UP000626109"/>
    </source>
</evidence>
<evidence type="ECO:0000313" key="2">
    <source>
        <dbReference type="EMBL" id="CAE8673779.1"/>
    </source>
</evidence>
<dbReference type="SMART" id="SM00220">
    <property type="entry name" value="S_TKc"/>
    <property type="match status" value="1"/>
</dbReference>
<dbReference type="GO" id="GO:0005524">
    <property type="term" value="F:ATP binding"/>
    <property type="evidence" value="ECO:0007669"/>
    <property type="project" value="InterPro"/>
</dbReference>
<dbReference type="AlphaFoldDB" id="A0A813JFJ2"/>
<reference evidence="2" key="1">
    <citation type="submission" date="2021-02" db="EMBL/GenBank/DDBJ databases">
        <authorList>
            <person name="Dougan E. K."/>
            <person name="Rhodes N."/>
            <person name="Thang M."/>
            <person name="Chan C."/>
        </authorList>
    </citation>
    <scope>NUCLEOTIDE SEQUENCE</scope>
</reference>
<organism evidence="2 3">
    <name type="scientific">Polarella glacialis</name>
    <name type="common">Dinoflagellate</name>
    <dbReference type="NCBI Taxonomy" id="89957"/>
    <lineage>
        <taxon>Eukaryota</taxon>
        <taxon>Sar</taxon>
        <taxon>Alveolata</taxon>
        <taxon>Dinophyceae</taxon>
        <taxon>Suessiales</taxon>
        <taxon>Suessiaceae</taxon>
        <taxon>Polarella</taxon>
    </lineage>
</organism>
<comment type="caution">
    <text evidence="2">The sequence shown here is derived from an EMBL/GenBank/DDBJ whole genome shotgun (WGS) entry which is preliminary data.</text>
</comment>
<dbReference type="Pfam" id="PF00069">
    <property type="entry name" value="Pkinase"/>
    <property type="match status" value="1"/>
</dbReference>
<dbReference type="InterPro" id="IPR000719">
    <property type="entry name" value="Prot_kinase_dom"/>
</dbReference>
<dbReference type="PANTHER" id="PTHR24347">
    <property type="entry name" value="SERINE/THREONINE-PROTEIN KINASE"/>
    <property type="match status" value="1"/>
</dbReference>